<dbReference type="EMBL" id="QZCH01000002">
    <property type="protein sequence ID" value="RJG50490.1"/>
    <property type="molecule type" value="Genomic_DNA"/>
</dbReference>
<reference evidence="3 4" key="2">
    <citation type="submission" date="2019-01" db="EMBL/GenBank/DDBJ databases">
        <title>Motilimonas pumilus sp. nov., isolated from the gut of sea cucumber (Apostichopus japonicus).</title>
        <authorList>
            <person name="Wang F.-Q."/>
            <person name="Ren L.-H."/>
            <person name="Lin Y.-W."/>
            <person name="Sun G.-H."/>
            <person name="Du Z.-J."/>
            <person name="Zhao J.-X."/>
            <person name="Liu X.-J."/>
            <person name="Liu L.-J."/>
        </authorList>
    </citation>
    <scope>NUCLEOTIDE SEQUENCE [LARGE SCALE GENOMIC DNA]</scope>
    <source>
        <strain evidence="3 4">PLHSC7-2</strain>
    </source>
</reference>
<dbReference type="PANTHER" id="PTHR38105:SF5">
    <property type="entry name" value="OUTER MEMBRANE PROTEIN"/>
    <property type="match status" value="1"/>
</dbReference>
<dbReference type="Pfam" id="PF06178">
    <property type="entry name" value="KdgM"/>
    <property type="match status" value="1"/>
</dbReference>
<dbReference type="AlphaFoldDB" id="A0A418YIN6"/>
<accession>A0A418YIN6</accession>
<evidence type="ECO:0000313" key="4">
    <source>
        <dbReference type="Proteomes" id="UP000283255"/>
    </source>
</evidence>
<evidence type="ECO:0000256" key="2">
    <source>
        <dbReference type="SAM" id="SignalP"/>
    </source>
</evidence>
<protein>
    <recommendedName>
        <fullName evidence="5">Porin</fullName>
    </recommendedName>
</protein>
<proteinExistence type="predicted"/>
<dbReference type="RefSeq" id="WP_119909292.1">
    <property type="nucleotide sequence ID" value="NZ_QZCH01000002.1"/>
</dbReference>
<dbReference type="Proteomes" id="UP000283255">
    <property type="component" value="Unassembled WGS sequence"/>
</dbReference>
<feature type="chain" id="PRO_5019484662" description="Porin" evidence="2">
    <location>
        <begin position="25"/>
        <end position="239"/>
    </location>
</feature>
<dbReference type="PANTHER" id="PTHR38105">
    <property type="entry name" value="OUTER MEMBRANE PROTEIN-RELATED-RELATED"/>
    <property type="match status" value="1"/>
</dbReference>
<comment type="caution">
    <text evidence="3">The sequence shown here is derived from an EMBL/GenBank/DDBJ whole genome shotgun (WGS) entry which is preliminary data.</text>
</comment>
<feature type="signal peptide" evidence="2">
    <location>
        <begin position="1"/>
        <end position="24"/>
    </location>
</feature>
<dbReference type="GO" id="GO:0015288">
    <property type="term" value="F:porin activity"/>
    <property type="evidence" value="ECO:0007669"/>
    <property type="project" value="TreeGrafter"/>
</dbReference>
<dbReference type="GO" id="GO:0009279">
    <property type="term" value="C:cell outer membrane"/>
    <property type="evidence" value="ECO:0007669"/>
    <property type="project" value="TreeGrafter"/>
</dbReference>
<dbReference type="GO" id="GO:0015772">
    <property type="term" value="P:oligosaccharide transport"/>
    <property type="evidence" value="ECO:0007669"/>
    <property type="project" value="TreeGrafter"/>
</dbReference>
<dbReference type="Gene3D" id="2.40.160.40">
    <property type="entry name" value="monomeric porin ompg"/>
    <property type="match status" value="1"/>
</dbReference>
<keyword evidence="4" id="KW-1185">Reference proteome</keyword>
<dbReference type="OrthoDB" id="5817226at2"/>
<keyword evidence="1 2" id="KW-0732">Signal</keyword>
<organism evidence="3 4">
    <name type="scientific">Motilimonas pumila</name>
    <dbReference type="NCBI Taxonomy" id="2303987"/>
    <lineage>
        <taxon>Bacteria</taxon>
        <taxon>Pseudomonadati</taxon>
        <taxon>Pseudomonadota</taxon>
        <taxon>Gammaproteobacteria</taxon>
        <taxon>Alteromonadales</taxon>
        <taxon>Alteromonadales genera incertae sedis</taxon>
        <taxon>Motilimonas</taxon>
    </lineage>
</organism>
<gene>
    <name evidence="3" type="ORF">D1Z90_03145</name>
</gene>
<dbReference type="InterPro" id="IPR009331">
    <property type="entry name" value="Oligogalacturonate-sp_porin"/>
</dbReference>
<evidence type="ECO:0000256" key="1">
    <source>
        <dbReference type="ARBA" id="ARBA00022729"/>
    </source>
</evidence>
<reference evidence="3 4" key="1">
    <citation type="submission" date="2018-09" db="EMBL/GenBank/DDBJ databases">
        <authorList>
            <person name="Wang F."/>
        </authorList>
    </citation>
    <scope>NUCLEOTIDE SEQUENCE [LARGE SCALE GENOMIC DNA]</scope>
    <source>
        <strain evidence="3 4">PLHSC7-2</strain>
    </source>
</reference>
<sequence>MKNKTLVQTALLSALCSLGFATQAADIELKHEYQSQAKSNVTKLKAGHQWDSGFGASAEVGILHGDGKLFKEPTTNNFELDGYYQIGDKWFVKPGMNINVENDGTAIRPYLSAGYHFDSGFYTEGRYRYEDKKISDKNSSLNGKSSEIHRADLSAGYKNDKWLVDATYTAMNQANKSFQFNNGKRDTYEAKLKAGYRMGNWMPFIEVGDLDKYSGINHQGDPVSNKRNYKMELGVNYRF</sequence>
<dbReference type="InterPro" id="IPR053713">
    <property type="entry name" value="Bact_OM_Channel_sf"/>
</dbReference>
<dbReference type="SUPFAM" id="SSF56935">
    <property type="entry name" value="Porins"/>
    <property type="match status" value="1"/>
</dbReference>
<evidence type="ECO:0000313" key="3">
    <source>
        <dbReference type="EMBL" id="RJG50490.1"/>
    </source>
</evidence>
<evidence type="ECO:0008006" key="5">
    <source>
        <dbReference type="Google" id="ProtNLM"/>
    </source>
</evidence>
<name>A0A418YIN6_9GAMM</name>